<accession>A0A5J4LA79</accession>
<evidence type="ECO:0000256" key="8">
    <source>
        <dbReference type="ARBA" id="ARBA00022927"/>
    </source>
</evidence>
<keyword evidence="14" id="KW-0966">Cell projection</keyword>
<dbReference type="GO" id="GO:0005886">
    <property type="term" value="C:plasma membrane"/>
    <property type="evidence" value="ECO:0007669"/>
    <property type="project" value="UniProtKB-SubCell"/>
</dbReference>
<dbReference type="NCBIfam" id="NF009438">
    <property type="entry name" value="PRK12797.1"/>
    <property type="match status" value="1"/>
</dbReference>
<name>A0A5J4LA79_9ZZZZ</name>
<feature type="transmembrane region" description="Helical" evidence="13">
    <location>
        <begin position="145"/>
        <end position="175"/>
    </location>
</feature>
<dbReference type="PRINTS" id="PR00951">
    <property type="entry name" value="FLGBIOSNFLIP"/>
</dbReference>
<organism evidence="14">
    <name type="scientific">hot springs metagenome</name>
    <dbReference type="NCBI Taxonomy" id="433727"/>
    <lineage>
        <taxon>unclassified sequences</taxon>
        <taxon>metagenomes</taxon>
        <taxon>ecological metagenomes</taxon>
    </lineage>
</organism>
<dbReference type="PROSITE" id="PS01061">
    <property type="entry name" value="FLIP_2"/>
    <property type="match status" value="1"/>
</dbReference>
<dbReference type="InterPro" id="IPR005837">
    <property type="entry name" value="FliP"/>
</dbReference>
<keyword evidence="8" id="KW-0653">Protein transport</keyword>
<reference evidence="14" key="1">
    <citation type="submission" date="2019-10" db="EMBL/GenBank/DDBJ databases">
        <title>Metagenomic sequencing of thiosulfate-disproportionating enrichment culture.</title>
        <authorList>
            <person name="Umezawa K."/>
            <person name="Kojima H."/>
            <person name="Fukui M."/>
        </authorList>
    </citation>
    <scope>NUCLEOTIDE SEQUENCE</scope>
    <source>
        <strain evidence="14">45J</strain>
    </source>
</reference>
<evidence type="ECO:0000256" key="13">
    <source>
        <dbReference type="SAM" id="Phobius"/>
    </source>
</evidence>
<protein>
    <recommendedName>
        <fullName evidence="3">Flagellar biosynthetic protein FliP</fullName>
    </recommendedName>
</protein>
<dbReference type="Pfam" id="PF04347">
    <property type="entry name" value="FliO"/>
    <property type="match status" value="1"/>
</dbReference>
<dbReference type="NCBIfam" id="TIGR01103">
    <property type="entry name" value="fliP"/>
    <property type="match status" value="1"/>
</dbReference>
<dbReference type="PANTHER" id="PTHR30587:SF0">
    <property type="entry name" value="FLAGELLAR BIOSYNTHETIC PROTEIN FLIP"/>
    <property type="match status" value="1"/>
</dbReference>
<feature type="transmembrane region" description="Helical" evidence="13">
    <location>
        <begin position="288"/>
        <end position="312"/>
    </location>
</feature>
<dbReference type="InterPro" id="IPR005838">
    <property type="entry name" value="T3SS_IM_P"/>
</dbReference>
<keyword evidence="12" id="KW-1006">Bacterial flagellum protein export</keyword>
<keyword evidence="6 13" id="KW-0812">Transmembrane</keyword>
<evidence type="ECO:0000256" key="5">
    <source>
        <dbReference type="ARBA" id="ARBA00022475"/>
    </source>
</evidence>
<keyword evidence="9 13" id="KW-1133">Transmembrane helix</keyword>
<dbReference type="GO" id="GO:0009425">
    <property type="term" value="C:bacterial-type flagellum basal body"/>
    <property type="evidence" value="ECO:0007669"/>
    <property type="project" value="UniProtKB-SubCell"/>
</dbReference>
<evidence type="ECO:0000256" key="11">
    <source>
        <dbReference type="ARBA" id="ARBA00023143"/>
    </source>
</evidence>
<keyword evidence="5" id="KW-1003">Cell membrane</keyword>
<evidence type="ECO:0000256" key="3">
    <source>
        <dbReference type="ARBA" id="ARBA00021714"/>
    </source>
</evidence>
<keyword evidence="11" id="KW-0975">Bacterial flagellum</keyword>
<dbReference type="EMBL" id="BLAB01000001">
    <property type="protein sequence ID" value="GER94456.1"/>
    <property type="molecule type" value="Genomic_DNA"/>
</dbReference>
<evidence type="ECO:0000256" key="1">
    <source>
        <dbReference type="ARBA" id="ARBA00004117"/>
    </source>
</evidence>
<evidence type="ECO:0000256" key="4">
    <source>
        <dbReference type="ARBA" id="ARBA00022448"/>
    </source>
</evidence>
<feature type="transmembrane region" description="Helical" evidence="13">
    <location>
        <begin position="6"/>
        <end position="26"/>
    </location>
</feature>
<gene>
    <name evidence="14" type="ORF">A45J_2219</name>
</gene>
<sequence length="345" mass="38398">MGFELIKVTIALLIILGGLYLFIRFLKQRVLPNKGFIEIIQYQPFGPKKGIAVVKVLKEYLILGIADEGISLLSKPNPSDVEEALQKTEDRSQKSEAKIKDLIKSKLFFFFLLFSVFCPLFSFAAPAPPPPAGGGFLGLTTPLELLLFLTLLSILPAILIMTTCFTRIVVVLSFLRQALGTPQVPPTQVIIGLSLFITLFVMSPVIDRIYADAYQPYTKKEINAEEALNRAGVPLKEFMLKQTREKDLALFFKMSKSERPATPMDLPMRVVIPAFAIGELKKAFEIGFLIFLPFLVIDMVVASVLLSMGMMMLPPIMVSMPFKLLLFVLVDGWDLLIGSLVGGYR</sequence>
<comment type="subcellular location">
    <subcellularLocation>
        <location evidence="1">Bacterial flagellum basal body</location>
    </subcellularLocation>
    <subcellularLocation>
        <location evidence="2">Cell membrane</location>
        <topology evidence="2">Multi-pass membrane protein</topology>
    </subcellularLocation>
</comment>
<feature type="transmembrane region" description="Helical" evidence="13">
    <location>
        <begin position="107"/>
        <end position="125"/>
    </location>
</feature>
<comment type="caution">
    <text evidence="14">The sequence shown here is derived from an EMBL/GenBank/DDBJ whole genome shotgun (WGS) entry which is preliminary data.</text>
</comment>
<dbReference type="InterPro" id="IPR022781">
    <property type="entry name" value="Flagellar_biosynth_FliO"/>
</dbReference>
<dbReference type="PRINTS" id="PR01302">
    <property type="entry name" value="TYPE3IMPPROT"/>
</dbReference>
<keyword evidence="10 13" id="KW-0472">Membrane</keyword>
<keyword evidence="7" id="KW-1005">Bacterial flagellum biogenesis</keyword>
<evidence type="ECO:0000256" key="2">
    <source>
        <dbReference type="ARBA" id="ARBA00004651"/>
    </source>
</evidence>
<evidence type="ECO:0000256" key="10">
    <source>
        <dbReference type="ARBA" id="ARBA00023136"/>
    </source>
</evidence>
<keyword evidence="4" id="KW-0813">Transport</keyword>
<evidence type="ECO:0000256" key="6">
    <source>
        <dbReference type="ARBA" id="ARBA00022692"/>
    </source>
</evidence>
<evidence type="ECO:0000256" key="12">
    <source>
        <dbReference type="ARBA" id="ARBA00023225"/>
    </source>
</evidence>
<keyword evidence="14" id="KW-0969">Cilium</keyword>
<dbReference type="GO" id="GO:0009306">
    <property type="term" value="P:protein secretion"/>
    <property type="evidence" value="ECO:0007669"/>
    <property type="project" value="InterPro"/>
</dbReference>
<feature type="transmembrane region" description="Helical" evidence="13">
    <location>
        <begin position="324"/>
        <end position="344"/>
    </location>
</feature>
<dbReference type="GO" id="GO:0044781">
    <property type="term" value="P:bacterial-type flagellum organization"/>
    <property type="evidence" value="ECO:0007669"/>
    <property type="project" value="UniProtKB-KW"/>
</dbReference>
<dbReference type="AlphaFoldDB" id="A0A5J4LA79"/>
<keyword evidence="14" id="KW-0282">Flagellum</keyword>
<dbReference type="Pfam" id="PF00813">
    <property type="entry name" value="FliP"/>
    <property type="match status" value="1"/>
</dbReference>
<feature type="transmembrane region" description="Helical" evidence="13">
    <location>
        <begin position="187"/>
        <end position="206"/>
    </location>
</feature>
<dbReference type="PANTHER" id="PTHR30587">
    <property type="entry name" value="FLAGELLAR BIOSYNTHETIC PROTEIN FLIP"/>
    <property type="match status" value="1"/>
</dbReference>
<evidence type="ECO:0000256" key="7">
    <source>
        <dbReference type="ARBA" id="ARBA00022795"/>
    </source>
</evidence>
<proteinExistence type="predicted"/>
<evidence type="ECO:0000256" key="9">
    <source>
        <dbReference type="ARBA" id="ARBA00022989"/>
    </source>
</evidence>
<evidence type="ECO:0000313" key="14">
    <source>
        <dbReference type="EMBL" id="GER94456.1"/>
    </source>
</evidence>